<keyword evidence="2" id="KW-0812">Transmembrane</keyword>
<dbReference type="Proteomes" id="UP001600165">
    <property type="component" value="Unassembled WGS sequence"/>
</dbReference>
<dbReference type="Pfam" id="PF12732">
    <property type="entry name" value="YtxH"/>
    <property type="match status" value="1"/>
</dbReference>
<organism evidence="3 4">
    <name type="scientific">Almyronema epifaneia S1</name>
    <dbReference type="NCBI Taxonomy" id="2991925"/>
    <lineage>
        <taxon>Bacteria</taxon>
        <taxon>Bacillati</taxon>
        <taxon>Cyanobacteriota</taxon>
        <taxon>Cyanophyceae</taxon>
        <taxon>Nodosilineales</taxon>
        <taxon>Nodosilineaceae</taxon>
        <taxon>Almyronema</taxon>
        <taxon>Almyronema epifaneia</taxon>
    </lineage>
</organism>
<dbReference type="PANTHER" id="PTHR35792">
    <property type="entry name" value="GENERAL STRESS PROTEIN"/>
    <property type="match status" value="1"/>
</dbReference>
<evidence type="ECO:0000313" key="3">
    <source>
        <dbReference type="EMBL" id="MFE4107071.1"/>
    </source>
</evidence>
<dbReference type="PANTHER" id="PTHR35792:SF1">
    <property type="entry name" value="SLL0268 PROTEIN"/>
    <property type="match status" value="1"/>
</dbReference>
<dbReference type="InterPro" id="IPR052928">
    <property type="entry name" value="Desiccation-related_membrane"/>
</dbReference>
<name>A0ABW6IFX2_9CYAN</name>
<reference evidence="3 4" key="1">
    <citation type="submission" date="2024-10" db="EMBL/GenBank/DDBJ databases">
        <authorList>
            <person name="Ratan Roy A."/>
            <person name="Morales Sandoval P.H."/>
            <person name="De Los Santos Villalobos S."/>
            <person name="Chakraborty S."/>
            <person name="Mukherjee J."/>
        </authorList>
    </citation>
    <scope>NUCLEOTIDE SEQUENCE [LARGE SCALE GENOMIC DNA]</scope>
    <source>
        <strain evidence="3 4">S1</strain>
    </source>
</reference>
<keyword evidence="4" id="KW-1185">Reference proteome</keyword>
<keyword evidence="2" id="KW-0472">Membrane</keyword>
<evidence type="ECO:0000313" key="4">
    <source>
        <dbReference type="Proteomes" id="UP001600165"/>
    </source>
</evidence>
<dbReference type="InterPro" id="IPR024623">
    <property type="entry name" value="YtxH"/>
</dbReference>
<evidence type="ECO:0000256" key="1">
    <source>
        <dbReference type="SAM" id="MobiDB-lite"/>
    </source>
</evidence>
<protein>
    <submittedName>
        <fullName evidence="3">YtxH domain-containing protein</fullName>
    </submittedName>
</protein>
<dbReference type="EMBL" id="JBHZOL010000077">
    <property type="protein sequence ID" value="MFE4107071.1"/>
    <property type="molecule type" value="Genomic_DNA"/>
</dbReference>
<evidence type="ECO:0000256" key="2">
    <source>
        <dbReference type="SAM" id="Phobius"/>
    </source>
</evidence>
<comment type="caution">
    <text evidence="3">The sequence shown here is derived from an EMBL/GenBank/DDBJ whole genome shotgun (WGS) entry which is preliminary data.</text>
</comment>
<keyword evidence="2" id="KW-1133">Transmembrane helix</keyword>
<proteinExistence type="predicted"/>
<accession>A0ABW6IFX2</accession>
<feature type="compositionally biased region" description="Basic and acidic residues" evidence="1">
    <location>
        <begin position="89"/>
        <end position="98"/>
    </location>
</feature>
<gene>
    <name evidence="3" type="ORF">ACFVKH_12320</name>
</gene>
<feature type="region of interest" description="Disordered" evidence="1">
    <location>
        <begin position="89"/>
        <end position="110"/>
    </location>
</feature>
<sequence>MSNKAGAFFGGVVIGTAIGAVAGLLAAPRPGKETRQLLKKSADALPELAEDLSTSLQLQADRLSETALRNWEGTLMRLREAIAAGQAASRDELEELRQEAPVAHNSTSQS</sequence>
<dbReference type="RefSeq" id="WP_377965437.1">
    <property type="nucleotide sequence ID" value="NZ_JBHZOL010000077.1"/>
</dbReference>
<feature type="transmembrane region" description="Helical" evidence="2">
    <location>
        <begin position="6"/>
        <end position="27"/>
    </location>
</feature>